<proteinExistence type="predicted"/>
<feature type="compositionally biased region" description="Basic and acidic residues" evidence="1">
    <location>
        <begin position="1"/>
        <end position="16"/>
    </location>
</feature>
<accession>A0A2U1SST1</accession>
<reference evidence="2 3" key="1">
    <citation type="journal article" date="2018" name="Appl. Microbiol. Biotechnol.">
        <title>Co-cultivation of the strictly anaerobic methanogen Methanosarcina barkeri with aerobic methanotrophs in an oxygen-limited membrane bioreactor.</title>
        <authorList>
            <person name="In 't Zandt M.H."/>
            <person name="van den Bosch T.J.M."/>
            <person name="Rijkers R."/>
            <person name="van Kessel M.A.H.J."/>
            <person name="Jetten M.S.M."/>
            <person name="Welte C.U."/>
        </authorList>
    </citation>
    <scope>NUCLEOTIDE SEQUENCE [LARGE SCALE GENOMIC DNA]</scope>
    <source>
        <strain evidence="2 3">DSM 17706</strain>
    </source>
</reference>
<evidence type="ECO:0000313" key="2">
    <source>
        <dbReference type="EMBL" id="PWB94674.1"/>
    </source>
</evidence>
<comment type="caution">
    <text evidence="2">The sequence shown here is derived from an EMBL/GenBank/DDBJ whole genome shotgun (WGS) entry which is preliminary data.</text>
</comment>
<keyword evidence="3" id="KW-1185">Reference proteome</keyword>
<organism evidence="2 3">
    <name type="scientific">Methylosinus sporium</name>
    <dbReference type="NCBI Taxonomy" id="428"/>
    <lineage>
        <taxon>Bacteria</taxon>
        <taxon>Pseudomonadati</taxon>
        <taxon>Pseudomonadota</taxon>
        <taxon>Alphaproteobacteria</taxon>
        <taxon>Hyphomicrobiales</taxon>
        <taxon>Methylocystaceae</taxon>
        <taxon>Methylosinus</taxon>
    </lineage>
</organism>
<evidence type="ECO:0000313" key="3">
    <source>
        <dbReference type="Proteomes" id="UP000245137"/>
    </source>
</evidence>
<sequence length="201" mass="21511">MTAPRRKEGRYDRIENATHPGPALPSAPRKMRGKVEIVVGAVPDPNPVMGEKLRRQKVAVNAACDPLEREHAYHRISPAAYRAGRIYQRIIEAARIGGGGSSFGEATGGGPTAGAQDAKAAEAIDRAAAVVSLTEQTRRAIGQWAEITLRMILGDGLSFAQVAAARREPTKRGTAKVASEFREALCGLANEFDRIGWRGGD</sequence>
<dbReference type="AlphaFoldDB" id="A0A2U1SST1"/>
<feature type="region of interest" description="Disordered" evidence="1">
    <location>
        <begin position="1"/>
        <end position="29"/>
    </location>
</feature>
<name>A0A2U1SST1_METSR</name>
<evidence type="ECO:0000256" key="1">
    <source>
        <dbReference type="SAM" id="MobiDB-lite"/>
    </source>
</evidence>
<protein>
    <submittedName>
        <fullName evidence="2">Uncharacterized protein</fullName>
    </submittedName>
</protein>
<dbReference type="Proteomes" id="UP000245137">
    <property type="component" value="Unassembled WGS sequence"/>
</dbReference>
<dbReference type="EMBL" id="PUIV01000006">
    <property type="protein sequence ID" value="PWB94674.1"/>
    <property type="molecule type" value="Genomic_DNA"/>
</dbReference>
<gene>
    <name evidence="2" type="ORF">C5689_06315</name>
</gene>